<comment type="caution">
    <text evidence="2">The sequence shown here is derived from an EMBL/GenBank/DDBJ whole genome shotgun (WGS) entry which is preliminary data.</text>
</comment>
<name>A0A5J9VV89_9POAL</name>
<protein>
    <submittedName>
        <fullName evidence="2">Uncharacterized protein</fullName>
    </submittedName>
</protein>
<dbReference type="EMBL" id="RWGY01000007">
    <property type="protein sequence ID" value="TVU39505.1"/>
    <property type="molecule type" value="Genomic_DNA"/>
</dbReference>
<reference evidence="2 3" key="1">
    <citation type="journal article" date="2019" name="Sci. Rep.">
        <title>A high-quality genome of Eragrostis curvula grass provides insights into Poaceae evolution and supports new strategies to enhance forage quality.</title>
        <authorList>
            <person name="Carballo J."/>
            <person name="Santos B.A.C.M."/>
            <person name="Zappacosta D."/>
            <person name="Garbus I."/>
            <person name="Selva J.P."/>
            <person name="Gallo C.A."/>
            <person name="Diaz A."/>
            <person name="Albertini E."/>
            <person name="Caccamo M."/>
            <person name="Echenique V."/>
        </authorList>
    </citation>
    <scope>NUCLEOTIDE SEQUENCE [LARGE SCALE GENOMIC DNA]</scope>
    <source>
        <strain evidence="3">cv. Victoria</strain>
        <tissue evidence="2">Leaf</tissue>
    </source>
</reference>
<keyword evidence="3" id="KW-1185">Reference proteome</keyword>
<organism evidence="2 3">
    <name type="scientific">Eragrostis curvula</name>
    <name type="common">weeping love grass</name>
    <dbReference type="NCBI Taxonomy" id="38414"/>
    <lineage>
        <taxon>Eukaryota</taxon>
        <taxon>Viridiplantae</taxon>
        <taxon>Streptophyta</taxon>
        <taxon>Embryophyta</taxon>
        <taxon>Tracheophyta</taxon>
        <taxon>Spermatophyta</taxon>
        <taxon>Magnoliopsida</taxon>
        <taxon>Liliopsida</taxon>
        <taxon>Poales</taxon>
        <taxon>Poaceae</taxon>
        <taxon>PACMAD clade</taxon>
        <taxon>Chloridoideae</taxon>
        <taxon>Eragrostideae</taxon>
        <taxon>Eragrostidinae</taxon>
        <taxon>Eragrostis</taxon>
    </lineage>
</organism>
<evidence type="ECO:0000313" key="3">
    <source>
        <dbReference type="Proteomes" id="UP000324897"/>
    </source>
</evidence>
<feature type="non-terminal residue" evidence="2">
    <location>
        <position position="1"/>
    </location>
</feature>
<evidence type="ECO:0000313" key="2">
    <source>
        <dbReference type="EMBL" id="TVU39505.1"/>
    </source>
</evidence>
<feature type="transmembrane region" description="Helical" evidence="1">
    <location>
        <begin position="170"/>
        <end position="190"/>
    </location>
</feature>
<evidence type="ECO:0000256" key="1">
    <source>
        <dbReference type="SAM" id="Phobius"/>
    </source>
</evidence>
<gene>
    <name evidence="2" type="ORF">EJB05_12928</name>
</gene>
<dbReference type="Proteomes" id="UP000324897">
    <property type="component" value="Chromosome 4"/>
</dbReference>
<sequence length="197" mass="21246">MVAVAVLLRPPVPPPQSIQNGVGGSSSAPVRSAYEMPARPRSMAAADLAAHLLSAAAAIDFARHHGRRLPPPASHPPCRSYVHRLMPSPTIHVPSPLWPSALAPLVFHGYTATGCPAIFSHVYPPASLGNNIFPGIHESPQPIVYSWRDMYVYQYYMHIQFTAGGVEASLGLAVPFILPVLFNSLILCSWKKALANK</sequence>
<accession>A0A5J9VV89</accession>
<keyword evidence="1" id="KW-0472">Membrane</keyword>
<keyword evidence="1" id="KW-0812">Transmembrane</keyword>
<dbReference type="Gramene" id="TVU39505">
    <property type="protein sequence ID" value="TVU39505"/>
    <property type="gene ID" value="EJB05_12928"/>
</dbReference>
<proteinExistence type="predicted"/>
<keyword evidence="1" id="KW-1133">Transmembrane helix</keyword>
<dbReference type="AlphaFoldDB" id="A0A5J9VV89"/>